<dbReference type="AlphaFoldDB" id="A0A6J6ISG8"/>
<keyword evidence="2" id="KW-1133">Transmembrane helix</keyword>
<feature type="compositionally biased region" description="Acidic residues" evidence="1">
    <location>
        <begin position="166"/>
        <end position="176"/>
    </location>
</feature>
<organism evidence="3">
    <name type="scientific">freshwater metagenome</name>
    <dbReference type="NCBI Taxonomy" id="449393"/>
    <lineage>
        <taxon>unclassified sequences</taxon>
        <taxon>metagenomes</taxon>
        <taxon>ecological metagenomes</taxon>
    </lineage>
</organism>
<evidence type="ECO:0000313" key="3">
    <source>
        <dbReference type="EMBL" id="CAB4627263.1"/>
    </source>
</evidence>
<feature type="transmembrane region" description="Helical" evidence="2">
    <location>
        <begin position="129"/>
        <end position="151"/>
    </location>
</feature>
<evidence type="ECO:0000256" key="2">
    <source>
        <dbReference type="SAM" id="Phobius"/>
    </source>
</evidence>
<protein>
    <submittedName>
        <fullName evidence="3">Unannotated protein</fullName>
    </submittedName>
</protein>
<feature type="region of interest" description="Disordered" evidence="1">
    <location>
        <begin position="157"/>
        <end position="176"/>
    </location>
</feature>
<keyword evidence="2" id="KW-0472">Membrane</keyword>
<name>A0A6J6ISG8_9ZZZZ</name>
<gene>
    <name evidence="3" type="ORF">UFOPK2106_00015</name>
</gene>
<dbReference type="EMBL" id="CAEZVS010000001">
    <property type="protein sequence ID" value="CAB4627263.1"/>
    <property type="molecule type" value="Genomic_DNA"/>
</dbReference>
<feature type="transmembrane region" description="Helical" evidence="2">
    <location>
        <begin position="46"/>
        <end position="67"/>
    </location>
</feature>
<keyword evidence="2" id="KW-0812">Transmembrane</keyword>
<sequence length="176" mass="18406">MNQRSLSFAWLTSILLLSVSAGLSWQELLLTPEAGGQSIQVTGYSVFPIISALLLLQAAALLASFFTPASVGRLIAGLLIPAMATHAFLVAVGLETSIQDSISGSISAITGVAGSESQLQFVASSTSTYLWVGYFLSIGLNLILLAAKAFLDLGPDKSSSNVGPAEDIEDLWESQK</sequence>
<accession>A0A6J6ISG8</accession>
<evidence type="ECO:0000256" key="1">
    <source>
        <dbReference type="SAM" id="MobiDB-lite"/>
    </source>
</evidence>
<reference evidence="3" key="1">
    <citation type="submission" date="2020-05" db="EMBL/GenBank/DDBJ databases">
        <authorList>
            <person name="Chiriac C."/>
            <person name="Salcher M."/>
            <person name="Ghai R."/>
            <person name="Kavagutti S V."/>
        </authorList>
    </citation>
    <scope>NUCLEOTIDE SEQUENCE</scope>
</reference>
<feature type="transmembrane region" description="Helical" evidence="2">
    <location>
        <begin position="74"/>
        <end position="94"/>
    </location>
</feature>
<proteinExistence type="predicted"/>